<name>A0AAE0WF55_9PEZI</name>
<dbReference type="Proteomes" id="UP001274830">
    <property type="component" value="Unassembled WGS sequence"/>
</dbReference>
<dbReference type="InterPro" id="IPR001202">
    <property type="entry name" value="WW_dom"/>
</dbReference>
<keyword evidence="4" id="KW-1185">Reference proteome</keyword>
<gene>
    <name evidence="3" type="ORF">LTR78_010217</name>
</gene>
<feature type="domain" description="WW" evidence="2">
    <location>
        <begin position="62"/>
        <end position="96"/>
    </location>
</feature>
<comment type="caution">
    <text evidence="3">The sequence shown here is derived from an EMBL/GenBank/DDBJ whole genome shotgun (WGS) entry which is preliminary data.</text>
</comment>
<feature type="region of interest" description="Disordered" evidence="1">
    <location>
        <begin position="1"/>
        <end position="40"/>
    </location>
</feature>
<protein>
    <recommendedName>
        <fullName evidence="2">WW domain-containing protein</fullName>
    </recommendedName>
</protein>
<evidence type="ECO:0000313" key="3">
    <source>
        <dbReference type="EMBL" id="KAK3669906.1"/>
    </source>
</evidence>
<dbReference type="SUPFAM" id="SSF51045">
    <property type="entry name" value="WW domain"/>
    <property type="match status" value="1"/>
</dbReference>
<feature type="compositionally biased region" description="Low complexity" evidence="1">
    <location>
        <begin position="101"/>
        <end position="111"/>
    </location>
</feature>
<dbReference type="AlphaFoldDB" id="A0AAE0WF55"/>
<feature type="compositionally biased region" description="Basic and acidic residues" evidence="1">
    <location>
        <begin position="90"/>
        <end position="100"/>
    </location>
</feature>
<evidence type="ECO:0000259" key="2">
    <source>
        <dbReference type="PROSITE" id="PS50020"/>
    </source>
</evidence>
<reference evidence="3" key="1">
    <citation type="submission" date="2023-07" db="EMBL/GenBank/DDBJ databases">
        <title>Black Yeasts Isolated from many extreme environments.</title>
        <authorList>
            <person name="Coleine C."/>
            <person name="Stajich J.E."/>
            <person name="Selbmann L."/>
        </authorList>
    </citation>
    <scope>NUCLEOTIDE SEQUENCE</scope>
    <source>
        <strain evidence="3">CCFEE 5485</strain>
    </source>
</reference>
<proteinExistence type="predicted"/>
<dbReference type="InterPro" id="IPR036020">
    <property type="entry name" value="WW_dom_sf"/>
</dbReference>
<dbReference type="PROSITE" id="PS50020">
    <property type="entry name" value="WW_DOMAIN_2"/>
    <property type="match status" value="1"/>
</dbReference>
<organism evidence="3 4">
    <name type="scientific">Recurvomyces mirabilis</name>
    <dbReference type="NCBI Taxonomy" id="574656"/>
    <lineage>
        <taxon>Eukaryota</taxon>
        <taxon>Fungi</taxon>
        <taxon>Dikarya</taxon>
        <taxon>Ascomycota</taxon>
        <taxon>Pezizomycotina</taxon>
        <taxon>Dothideomycetes</taxon>
        <taxon>Dothideomycetidae</taxon>
        <taxon>Mycosphaerellales</taxon>
        <taxon>Teratosphaeriaceae</taxon>
        <taxon>Recurvomyces</taxon>
    </lineage>
</organism>
<dbReference type="EMBL" id="JAUTXT010000068">
    <property type="protein sequence ID" value="KAK3669906.1"/>
    <property type="molecule type" value="Genomic_DNA"/>
</dbReference>
<feature type="region of interest" description="Disordered" evidence="1">
    <location>
        <begin position="255"/>
        <end position="278"/>
    </location>
</feature>
<feature type="region of interest" description="Disordered" evidence="1">
    <location>
        <begin position="90"/>
        <end position="119"/>
    </location>
</feature>
<accession>A0AAE0WF55</accession>
<dbReference type="Gene3D" id="2.20.70.10">
    <property type="match status" value="1"/>
</dbReference>
<feature type="compositionally biased region" description="Basic and acidic residues" evidence="1">
    <location>
        <begin position="1"/>
        <end position="16"/>
    </location>
</feature>
<feature type="compositionally biased region" description="Basic and acidic residues" evidence="1">
    <location>
        <begin position="265"/>
        <end position="278"/>
    </location>
</feature>
<evidence type="ECO:0000313" key="4">
    <source>
        <dbReference type="Proteomes" id="UP001274830"/>
    </source>
</evidence>
<sequence length="278" mass="31964">MSFFGGRRDEEERFTETEQYSTNYDRGYGNQYGGPRNDERFTETETTTYHSNNNNSNIPPPPQVPYPWRPHWQEREGRYIFVNEQNGERTWEFPGRRGGYETETTTTTYSQQGGGGYGRGYGGEERVYEQDTYTQRESERRGGGGHGMMYGAMGAAAGLAGGAFLMHEGGKIEDRFEEDKYRVEDDVEDFPENAARWTGNKVQEVEDIPEDIEGGFDRFGNRVERKWDNAVDDVEDAPEDVSNWAGRKVGDVERFGDNMDNAYDGGRDECRYDDDDRY</sequence>
<evidence type="ECO:0000256" key="1">
    <source>
        <dbReference type="SAM" id="MobiDB-lite"/>
    </source>
</evidence>